<keyword evidence="2 7" id="KW-0813">Transport</keyword>
<dbReference type="RefSeq" id="WP_148601997.1">
    <property type="nucleotide sequence ID" value="NZ_RXYB01000001.1"/>
</dbReference>
<keyword evidence="6 7" id="KW-0472">Membrane</keyword>
<feature type="transmembrane region" description="Helical" evidence="7">
    <location>
        <begin position="93"/>
        <end position="112"/>
    </location>
</feature>
<keyword evidence="5 7" id="KW-1133">Transmembrane helix</keyword>
<feature type="transmembrane region" description="Helical" evidence="7">
    <location>
        <begin position="119"/>
        <end position="138"/>
    </location>
</feature>
<feature type="domain" description="ABC transmembrane type-1" evidence="8">
    <location>
        <begin position="108"/>
        <end position="292"/>
    </location>
</feature>
<reference evidence="9 10" key="1">
    <citation type="journal article" date="2020" name="mSystems">
        <title>Defining Genomic and Predicted Metabolic Features of the Acetobacterium Genus.</title>
        <authorList>
            <person name="Ross D.E."/>
            <person name="Marshall C.W."/>
            <person name="Gulliver D."/>
            <person name="May H.D."/>
            <person name="Norman R.S."/>
        </authorList>
    </citation>
    <scope>NUCLEOTIDE SEQUENCE [LARGE SCALE GENOMIC DNA]</scope>
    <source>
        <strain evidence="9 10">DSM 9173</strain>
    </source>
</reference>
<evidence type="ECO:0000256" key="4">
    <source>
        <dbReference type="ARBA" id="ARBA00022692"/>
    </source>
</evidence>
<evidence type="ECO:0000259" key="8">
    <source>
        <dbReference type="PROSITE" id="PS50928"/>
    </source>
</evidence>
<feature type="transmembrane region" description="Helical" evidence="7">
    <location>
        <begin position="62"/>
        <end position="81"/>
    </location>
</feature>
<evidence type="ECO:0000313" key="9">
    <source>
        <dbReference type="EMBL" id="MBC3795624.1"/>
    </source>
</evidence>
<dbReference type="PROSITE" id="PS50928">
    <property type="entry name" value="ABC_TM1"/>
    <property type="match status" value="1"/>
</dbReference>
<feature type="transmembrane region" description="Helical" evidence="7">
    <location>
        <begin position="31"/>
        <end position="50"/>
    </location>
</feature>
<feature type="transmembrane region" description="Helical" evidence="7">
    <location>
        <begin position="237"/>
        <end position="259"/>
    </location>
</feature>
<feature type="transmembrane region" description="Helical" evidence="7">
    <location>
        <begin position="158"/>
        <end position="183"/>
    </location>
</feature>
<dbReference type="InterPro" id="IPR000515">
    <property type="entry name" value="MetI-like"/>
</dbReference>
<dbReference type="Proteomes" id="UP000653358">
    <property type="component" value="Unassembled WGS sequence"/>
</dbReference>
<comment type="subcellular location">
    <subcellularLocation>
        <location evidence="1 7">Cell membrane</location>
        <topology evidence="1 7">Multi-pass membrane protein</topology>
    </subcellularLocation>
</comment>
<comment type="similarity">
    <text evidence="7">Belongs to the binding-protein-dependent transport system permease family.</text>
</comment>
<comment type="caution">
    <text evidence="9">The sequence shown here is derived from an EMBL/GenBank/DDBJ whole genome shotgun (WGS) entry which is preliminary data.</text>
</comment>
<evidence type="ECO:0000256" key="1">
    <source>
        <dbReference type="ARBA" id="ARBA00004651"/>
    </source>
</evidence>
<protein>
    <submittedName>
        <fullName evidence="9">ABC transporter permease subunit</fullName>
    </submittedName>
</protein>
<dbReference type="Gene3D" id="1.10.3720.10">
    <property type="entry name" value="MetI-like"/>
    <property type="match status" value="1"/>
</dbReference>
<dbReference type="CDD" id="cd06261">
    <property type="entry name" value="TM_PBP2"/>
    <property type="match status" value="1"/>
</dbReference>
<keyword evidence="4 7" id="KW-0812">Transmembrane</keyword>
<dbReference type="PANTHER" id="PTHR30151">
    <property type="entry name" value="ALKANE SULFONATE ABC TRANSPORTER-RELATED, MEMBRANE SUBUNIT"/>
    <property type="match status" value="1"/>
</dbReference>
<evidence type="ECO:0000256" key="7">
    <source>
        <dbReference type="RuleBase" id="RU363032"/>
    </source>
</evidence>
<gene>
    <name evidence="9" type="ORF">GH807_00975</name>
</gene>
<keyword evidence="3" id="KW-1003">Cell membrane</keyword>
<proteinExistence type="inferred from homology"/>
<organism evidence="9 10">
    <name type="scientific">Acetobacterium tundrae</name>
    <dbReference type="NCBI Taxonomy" id="132932"/>
    <lineage>
        <taxon>Bacteria</taxon>
        <taxon>Bacillati</taxon>
        <taxon>Bacillota</taxon>
        <taxon>Clostridia</taxon>
        <taxon>Eubacteriales</taxon>
        <taxon>Eubacteriaceae</taxon>
        <taxon>Acetobacterium</taxon>
    </lineage>
</organism>
<dbReference type="Pfam" id="PF00528">
    <property type="entry name" value="BPD_transp_1"/>
    <property type="match status" value="1"/>
</dbReference>
<dbReference type="SUPFAM" id="SSF161098">
    <property type="entry name" value="MetI-like"/>
    <property type="match status" value="1"/>
</dbReference>
<feature type="transmembrane region" description="Helical" evidence="7">
    <location>
        <begin position="271"/>
        <end position="288"/>
    </location>
</feature>
<evidence type="ECO:0000256" key="5">
    <source>
        <dbReference type="ARBA" id="ARBA00022989"/>
    </source>
</evidence>
<sequence length="302" mass="33753">MKKKLLSLPNFLFIFLIFALLTPNVRETDSPIVLILVIIGIEVIYIAYMIKNDVFRQGKNIVTVLFVLFLIWQLATSKFNLVNQVLFPAPENVFYVFVTQWKLILTGILSSLRLLALGFFYSLVFGISLGLIVGWIPVLRETIYPIAKVLSPIPPIVYTPYVIALMPTFSSASILVIFLGIFWPTFMNMINGVSAIDKNIIDSARSMNVSTPTMLFKIILPYSLPGIMDGLTISVSFSFMILTAAEMIGATSGLGYFVQKFAAYSDYTKELTGIIVIGVVVAAINYLLRVVRKLVIKWKPLV</sequence>
<dbReference type="PANTHER" id="PTHR30151:SF0">
    <property type="entry name" value="ABC TRANSPORTER PERMEASE PROTEIN MJ0413-RELATED"/>
    <property type="match status" value="1"/>
</dbReference>
<evidence type="ECO:0000256" key="6">
    <source>
        <dbReference type="ARBA" id="ARBA00023136"/>
    </source>
</evidence>
<evidence type="ECO:0000256" key="2">
    <source>
        <dbReference type="ARBA" id="ARBA00022448"/>
    </source>
</evidence>
<evidence type="ECO:0000313" key="10">
    <source>
        <dbReference type="Proteomes" id="UP000653358"/>
    </source>
</evidence>
<dbReference type="EMBL" id="WJBB01000001">
    <property type="protein sequence ID" value="MBC3795624.1"/>
    <property type="molecule type" value="Genomic_DNA"/>
</dbReference>
<feature type="transmembrane region" description="Helical" evidence="7">
    <location>
        <begin position="7"/>
        <end position="25"/>
    </location>
</feature>
<evidence type="ECO:0000256" key="3">
    <source>
        <dbReference type="ARBA" id="ARBA00022475"/>
    </source>
</evidence>
<dbReference type="InterPro" id="IPR035906">
    <property type="entry name" value="MetI-like_sf"/>
</dbReference>
<keyword evidence="10" id="KW-1185">Reference proteome</keyword>
<accession>A0ABR6WGK3</accession>
<name>A0ABR6WGK3_9FIRM</name>